<feature type="binding site" evidence="5">
    <location>
        <position position="255"/>
    </location>
    <ligand>
        <name>substrate</name>
    </ligand>
</feature>
<dbReference type="EC" id="3.4.11.18" evidence="6"/>
<dbReference type="GO" id="GO:0070006">
    <property type="term" value="F:metalloaminopeptidase activity"/>
    <property type="evidence" value="ECO:0007669"/>
    <property type="project" value="UniProtKB-UniRule"/>
</dbReference>
<comment type="cofactor">
    <cofactor evidence="5">
        <name>Co(2+)</name>
        <dbReference type="ChEBI" id="CHEBI:48828"/>
    </cofactor>
    <cofactor evidence="5">
        <name>Zn(2+)</name>
        <dbReference type="ChEBI" id="CHEBI:29105"/>
    </cofactor>
    <cofactor evidence="5">
        <name>Mn(2+)</name>
        <dbReference type="ChEBI" id="CHEBI:29035"/>
    </cofactor>
    <cofactor evidence="5">
        <name>Fe(2+)</name>
        <dbReference type="ChEBI" id="CHEBI:29033"/>
    </cofactor>
    <text evidence="5">Binds 2 divalent metal cations per subunit. Has a high-affinity and a low affinity metal-binding site. The true nature of the physiological cofactor is under debate. The enzyme is active with cobalt, zinc, manganese or divalent iron ions. Most likely, methionine aminopeptidases function as mononuclear Fe(2+)-metalloproteases under physiological conditions, and the catalytically relevant metal-binding site has been assigned to the histidine-containing high-affinity site.</text>
</comment>
<comment type="function">
    <text evidence="6">Cotranslationally removes the N-terminal methionine from nascent proteins. The N-terminal methionine is often cleaved when the second residue in the primary sequence is small and uncharged (Met-Ala-, Cys, Gly, Pro, Ser, Thr, or Val).</text>
</comment>
<evidence type="ECO:0000256" key="3">
    <source>
        <dbReference type="ARBA" id="ARBA00022723"/>
    </source>
</evidence>
<dbReference type="Gene3D" id="3.90.230.10">
    <property type="entry name" value="Creatinase/methionine aminopeptidase superfamily"/>
    <property type="match status" value="1"/>
</dbReference>
<dbReference type="GO" id="GO:0046872">
    <property type="term" value="F:metal ion binding"/>
    <property type="evidence" value="ECO:0007669"/>
    <property type="project" value="UniProtKB-UniRule"/>
</dbReference>
<dbReference type="HAMAP" id="MF_01974">
    <property type="entry name" value="MetAP_1"/>
    <property type="match status" value="1"/>
</dbReference>
<evidence type="ECO:0000256" key="2">
    <source>
        <dbReference type="ARBA" id="ARBA00022670"/>
    </source>
</evidence>
<feature type="binding site" evidence="5">
    <location>
        <position position="157"/>
    </location>
    <ligand>
        <name>substrate</name>
    </ligand>
</feature>
<comment type="catalytic activity">
    <reaction evidence="5 6">
        <text>Release of N-terminal amino acids, preferentially methionine, from peptides and arylamides.</text>
        <dbReference type="EC" id="3.4.11.18"/>
    </reaction>
</comment>
<keyword evidence="3 5" id="KW-0479">Metal-binding</keyword>
<reference evidence="10" key="1">
    <citation type="journal article" date="2015" name="PLoS Genet.">
        <title>Genome Sequence and Transcriptome Analyses of Chrysochromulina tobin: Metabolic Tools for Enhanced Algal Fitness in the Prominent Order Prymnesiales (Haptophyceae).</title>
        <authorList>
            <person name="Hovde B.T."/>
            <person name="Deodato C.R."/>
            <person name="Hunsperger H.M."/>
            <person name="Ryken S.A."/>
            <person name="Yost W."/>
            <person name="Jha R.K."/>
            <person name="Patterson J."/>
            <person name="Monnat R.J. Jr."/>
            <person name="Barlow S.B."/>
            <person name="Starkenburg S.R."/>
            <person name="Cattolico R.A."/>
        </authorList>
    </citation>
    <scope>NUCLEOTIDE SEQUENCE</scope>
    <source>
        <strain evidence="10">CCMP291</strain>
    </source>
</reference>
<feature type="domain" description="Peptidase M24" evidence="8">
    <location>
        <begin position="91"/>
        <end position="318"/>
    </location>
</feature>
<feature type="binding site" evidence="5">
    <location>
        <position position="311"/>
    </location>
    <ligand>
        <name>a divalent metal cation</name>
        <dbReference type="ChEBI" id="CHEBI:60240"/>
        <label>2</label>
        <note>catalytic</note>
    </ligand>
</feature>
<name>A0A0M0JMD6_9EUKA</name>
<dbReference type="InterPro" id="IPR000994">
    <property type="entry name" value="Pept_M24"/>
</dbReference>
<keyword evidence="2 5" id="KW-0645">Protease</keyword>
<comment type="caution">
    <text evidence="9">The sequence shown here is derived from an EMBL/GenBank/DDBJ whole genome shotgun (WGS) entry which is preliminary data.</text>
</comment>
<dbReference type="GO" id="GO:0006508">
    <property type="term" value="P:proteolysis"/>
    <property type="evidence" value="ECO:0007669"/>
    <property type="project" value="UniProtKB-KW"/>
</dbReference>
<dbReference type="PANTHER" id="PTHR43330">
    <property type="entry name" value="METHIONINE AMINOPEPTIDASE"/>
    <property type="match status" value="1"/>
</dbReference>
<evidence type="ECO:0000256" key="7">
    <source>
        <dbReference type="SAM" id="MobiDB-lite"/>
    </source>
</evidence>
<dbReference type="InterPro" id="IPR001714">
    <property type="entry name" value="Pept_M24_MAP"/>
</dbReference>
<dbReference type="InterPro" id="IPR002467">
    <property type="entry name" value="Pept_M24A_MAP1"/>
</dbReference>
<organism evidence="9 10">
    <name type="scientific">Chrysochromulina tobinii</name>
    <dbReference type="NCBI Taxonomy" id="1460289"/>
    <lineage>
        <taxon>Eukaryota</taxon>
        <taxon>Haptista</taxon>
        <taxon>Haptophyta</taxon>
        <taxon>Prymnesiophyceae</taxon>
        <taxon>Prymnesiales</taxon>
        <taxon>Chrysochromulinaceae</taxon>
        <taxon>Chrysochromulina</taxon>
    </lineage>
</organism>
<evidence type="ECO:0000313" key="10">
    <source>
        <dbReference type="Proteomes" id="UP000037460"/>
    </source>
</evidence>
<dbReference type="Pfam" id="PF00557">
    <property type="entry name" value="Peptidase_M24"/>
    <property type="match status" value="1"/>
</dbReference>
<keyword evidence="1 5" id="KW-0031">Aminopeptidase</keyword>
<dbReference type="GO" id="GO:0005829">
    <property type="term" value="C:cytosol"/>
    <property type="evidence" value="ECO:0007669"/>
    <property type="project" value="TreeGrafter"/>
</dbReference>
<feature type="compositionally biased region" description="Low complexity" evidence="7">
    <location>
        <begin position="364"/>
        <end position="382"/>
    </location>
</feature>
<dbReference type="OrthoDB" id="3209743at2759"/>
<feature type="region of interest" description="Disordered" evidence="7">
    <location>
        <begin position="46"/>
        <end position="65"/>
    </location>
</feature>
<dbReference type="InterPro" id="IPR036005">
    <property type="entry name" value="Creatinase/aminopeptidase-like"/>
</dbReference>
<evidence type="ECO:0000256" key="5">
    <source>
        <dbReference type="HAMAP-Rule" id="MF_03174"/>
    </source>
</evidence>
<comment type="similarity">
    <text evidence="5">Belongs to the peptidase M24A family. Methionine aminopeptidase type 1 subfamily.</text>
</comment>
<sequence>MMTALFSPLVGSVARGGRAALPSVGSLRVAVAPYMIDTFPYTGSVRPGKQSPMRKIPSTILRPDYADDGRPKAKGSLLPWQVEVKTAEDIEGMRIAGRVAREVLDAAGRMVAPGMTTDAIDELVTRETIARGAYPSPLNYHNFPKSCCTSINEVICHGIPDSTVLKDGDIVNIDITCYIGGYHGDCSETFLVGNVDEAGRQLVKVTHDCWQAAIEYCKPGQPFSGIGKIIEDFVKPYGYSSNRDFCGHGVGKVFHTGPNILHVRNSEPGRMQVGNVFTIEPMICEGTSQHVMWNDQWTATTRDGKRSAQFEHTLLITETGVEAFTGRLPTSNPFFWELDGKPSYTGVQGSAPVSSTVSAAVSSAAPDQAAGSAAAPARPPSATEIGREGV</sequence>
<keyword evidence="4 5" id="KW-0378">Hydrolase</keyword>
<feature type="binding site" evidence="5">
    <location>
        <position position="174"/>
    </location>
    <ligand>
        <name>a divalent metal cation</name>
        <dbReference type="ChEBI" id="CHEBI:60240"/>
        <label>1</label>
    </ligand>
</feature>
<feature type="binding site" evidence="5">
    <location>
        <position position="280"/>
    </location>
    <ligand>
        <name>a divalent metal cation</name>
        <dbReference type="ChEBI" id="CHEBI:60240"/>
        <label>2</label>
        <note>catalytic</note>
    </ligand>
</feature>
<proteinExistence type="inferred from homology"/>
<feature type="binding site" evidence="5">
    <location>
        <position position="311"/>
    </location>
    <ligand>
        <name>a divalent metal cation</name>
        <dbReference type="ChEBI" id="CHEBI:60240"/>
        <label>1</label>
    </ligand>
</feature>
<dbReference type="NCBIfam" id="TIGR00500">
    <property type="entry name" value="met_pdase_I"/>
    <property type="match status" value="1"/>
</dbReference>
<protein>
    <recommendedName>
        <fullName evidence="6">Methionine aminopeptidase</fullName>
        <ecNumber evidence="6">3.4.11.18</ecNumber>
    </recommendedName>
</protein>
<feature type="binding site" evidence="5">
    <location>
        <position position="185"/>
    </location>
    <ligand>
        <name>a divalent metal cation</name>
        <dbReference type="ChEBI" id="CHEBI:60240"/>
        <label>2</label>
        <note>catalytic</note>
    </ligand>
</feature>
<dbReference type="SUPFAM" id="SSF55920">
    <property type="entry name" value="Creatinase/aminopeptidase"/>
    <property type="match status" value="1"/>
</dbReference>
<feature type="region of interest" description="Disordered" evidence="7">
    <location>
        <begin position="364"/>
        <end position="390"/>
    </location>
</feature>
<dbReference type="Proteomes" id="UP000037460">
    <property type="component" value="Unassembled WGS sequence"/>
</dbReference>
<evidence type="ECO:0000256" key="6">
    <source>
        <dbReference type="RuleBase" id="RU003653"/>
    </source>
</evidence>
<evidence type="ECO:0000256" key="1">
    <source>
        <dbReference type="ARBA" id="ARBA00022438"/>
    </source>
</evidence>
<dbReference type="EMBL" id="JWZX01002712">
    <property type="protein sequence ID" value="KOO27457.1"/>
    <property type="molecule type" value="Genomic_DNA"/>
</dbReference>
<keyword evidence="10" id="KW-1185">Reference proteome</keyword>
<evidence type="ECO:0000259" key="8">
    <source>
        <dbReference type="Pfam" id="PF00557"/>
    </source>
</evidence>
<dbReference type="CDD" id="cd01086">
    <property type="entry name" value="MetAP1"/>
    <property type="match status" value="1"/>
</dbReference>
<feature type="binding site" evidence="5">
    <location>
        <position position="248"/>
    </location>
    <ligand>
        <name>a divalent metal cation</name>
        <dbReference type="ChEBI" id="CHEBI:60240"/>
        <label>2</label>
        <note>catalytic</note>
    </ligand>
</feature>
<dbReference type="PANTHER" id="PTHR43330:SF7">
    <property type="entry name" value="METHIONINE AMINOPEPTIDASE 1"/>
    <property type="match status" value="1"/>
</dbReference>
<dbReference type="PRINTS" id="PR00599">
    <property type="entry name" value="MAPEPTIDASE"/>
</dbReference>
<evidence type="ECO:0000313" key="9">
    <source>
        <dbReference type="EMBL" id="KOO27457.1"/>
    </source>
</evidence>
<dbReference type="GO" id="GO:0004239">
    <property type="term" value="F:initiator methionyl aminopeptidase activity"/>
    <property type="evidence" value="ECO:0007669"/>
    <property type="project" value="UniProtKB-UniRule"/>
</dbReference>
<feature type="binding site" evidence="5">
    <location>
        <position position="185"/>
    </location>
    <ligand>
        <name>a divalent metal cation</name>
        <dbReference type="ChEBI" id="CHEBI:60240"/>
        <label>1</label>
    </ligand>
</feature>
<dbReference type="AlphaFoldDB" id="A0A0M0JMD6"/>
<evidence type="ECO:0000256" key="4">
    <source>
        <dbReference type="ARBA" id="ARBA00022801"/>
    </source>
</evidence>
<dbReference type="PROSITE" id="PS00680">
    <property type="entry name" value="MAP_1"/>
    <property type="match status" value="1"/>
</dbReference>
<gene>
    <name evidence="9" type="ORF">Ctob_010392</name>
</gene>
<accession>A0A0M0JMD6</accession>